<proteinExistence type="predicted"/>
<evidence type="ECO:0000256" key="2">
    <source>
        <dbReference type="ARBA" id="ARBA00022448"/>
    </source>
</evidence>
<evidence type="ECO:0000256" key="3">
    <source>
        <dbReference type="ARBA" id="ARBA00022692"/>
    </source>
</evidence>
<dbReference type="PANTHER" id="PTHR23504">
    <property type="entry name" value="MAJOR FACILITATOR SUPERFAMILY DOMAIN-CONTAINING PROTEIN 10"/>
    <property type="match status" value="1"/>
</dbReference>
<name>A0A7S2ANW4_9STRA</name>
<feature type="compositionally biased region" description="Polar residues" evidence="6">
    <location>
        <begin position="295"/>
        <end position="306"/>
    </location>
</feature>
<dbReference type="Gene3D" id="1.20.1250.20">
    <property type="entry name" value="MFS general substrate transporter like domains"/>
    <property type="match status" value="1"/>
</dbReference>
<feature type="compositionally biased region" description="Basic and acidic residues" evidence="6">
    <location>
        <begin position="267"/>
        <end position="276"/>
    </location>
</feature>
<dbReference type="InterPro" id="IPR011701">
    <property type="entry name" value="MFS"/>
</dbReference>
<feature type="transmembrane region" description="Helical" evidence="7">
    <location>
        <begin position="526"/>
        <end position="549"/>
    </location>
</feature>
<dbReference type="InterPro" id="IPR001958">
    <property type="entry name" value="Tet-R_TetA/multi-R_MdtG-like"/>
</dbReference>
<gene>
    <name evidence="8" type="ORF">DSPE1174_LOCUS1533</name>
</gene>
<feature type="transmembrane region" description="Helical" evidence="7">
    <location>
        <begin position="35"/>
        <end position="57"/>
    </location>
</feature>
<feature type="transmembrane region" description="Helical" evidence="7">
    <location>
        <begin position="381"/>
        <end position="408"/>
    </location>
</feature>
<evidence type="ECO:0000313" key="8">
    <source>
        <dbReference type="EMBL" id="CAD9372374.1"/>
    </source>
</evidence>
<organism evidence="8">
    <name type="scientific">Octactis speculum</name>
    <dbReference type="NCBI Taxonomy" id="3111310"/>
    <lineage>
        <taxon>Eukaryota</taxon>
        <taxon>Sar</taxon>
        <taxon>Stramenopiles</taxon>
        <taxon>Ochrophyta</taxon>
        <taxon>Dictyochophyceae</taxon>
        <taxon>Dictyochales</taxon>
        <taxon>Dictyochaceae</taxon>
        <taxon>Octactis</taxon>
    </lineage>
</organism>
<keyword evidence="3 7" id="KW-0812">Transmembrane</keyword>
<feature type="transmembrane region" description="Helical" evidence="7">
    <location>
        <begin position="69"/>
        <end position="88"/>
    </location>
</feature>
<sequence length="574" mass="62604">MIFLADSMANSVVSPLVPFMVQHFFKFPVELEDRIGYFAGLLAAAYPTGHLISSSLWGVLVKRWGRRRILFICITGTMCAQMSLGLSTTFLGALAARFFQGLCSGATTVAKSYIAEISDNSTEATVFMALGVVFITGTVIGSFLGGLLSCPMGNEPLFSLGSWSPFFLARPFLLPVIVTSGHSALSLLTLFTINGTPRFKNNITYESIGMSRVSDSEGERVDAYSDLYGDLGPGNRSEDDRVNQARAYSDLFMMSESDVSDTFTSGDEARAGRSDNSRSSGNSRSGRGGRRDKNPNTPHRTFSSSERLADRAGNSSSAIHVNMSTRMQQQIAQKIELQKHRMHTLRVTAVIYWIYCAVYSSFNEVFAIWARNSKSSGGLSFTVFGIGMIQATAGLWTILSFTVLYPVVGQVCTAVGSLRLGLVLSLLFAYPIPIILSFLEWSGDNTPTWLALFLALGVNAVGVEFGFASVNGLLETCLHGISKFDSECSPHLRTILNNTALAFGPFISASLFAASMRSSYLPRSLLEGRLCLWTLVSLVLVNLLITLALPQWPWNSEKQVTTRSNGKTKQIEMI</sequence>
<comment type="subcellular location">
    <subcellularLocation>
        <location evidence="1">Membrane</location>
        <topology evidence="1">Multi-pass membrane protein</topology>
    </subcellularLocation>
</comment>
<reference evidence="8" key="1">
    <citation type="submission" date="2021-01" db="EMBL/GenBank/DDBJ databases">
        <authorList>
            <person name="Corre E."/>
            <person name="Pelletier E."/>
            <person name="Niang G."/>
            <person name="Scheremetjew M."/>
            <person name="Finn R."/>
            <person name="Kale V."/>
            <person name="Holt S."/>
            <person name="Cochrane G."/>
            <person name="Meng A."/>
            <person name="Brown T."/>
            <person name="Cohen L."/>
        </authorList>
    </citation>
    <scope>NUCLEOTIDE SEQUENCE</scope>
    <source>
        <strain evidence="8">CCMP1381</strain>
    </source>
</reference>
<protein>
    <recommendedName>
        <fullName evidence="9">Major facilitator superfamily (MFS) profile domain-containing protein</fullName>
    </recommendedName>
</protein>
<feature type="transmembrane region" description="Helical" evidence="7">
    <location>
        <begin position="126"/>
        <end position="148"/>
    </location>
</feature>
<dbReference type="InterPro" id="IPR036259">
    <property type="entry name" value="MFS_trans_sf"/>
</dbReference>
<dbReference type="PANTHER" id="PTHR23504:SF15">
    <property type="entry name" value="MAJOR FACILITATOR SUPERFAMILY (MFS) PROFILE DOMAIN-CONTAINING PROTEIN"/>
    <property type="match status" value="1"/>
</dbReference>
<evidence type="ECO:0008006" key="9">
    <source>
        <dbReference type="Google" id="ProtNLM"/>
    </source>
</evidence>
<accession>A0A7S2ANW4</accession>
<dbReference type="Pfam" id="PF07690">
    <property type="entry name" value="MFS_1"/>
    <property type="match status" value="1"/>
</dbReference>
<dbReference type="SUPFAM" id="SSF103473">
    <property type="entry name" value="MFS general substrate transporter"/>
    <property type="match status" value="1"/>
</dbReference>
<evidence type="ECO:0000256" key="1">
    <source>
        <dbReference type="ARBA" id="ARBA00004141"/>
    </source>
</evidence>
<feature type="region of interest" description="Disordered" evidence="6">
    <location>
        <begin position="260"/>
        <end position="315"/>
    </location>
</feature>
<keyword evidence="2" id="KW-0813">Transport</keyword>
<feature type="transmembrane region" description="Helical" evidence="7">
    <location>
        <begin position="451"/>
        <end position="474"/>
    </location>
</feature>
<feature type="transmembrane region" description="Helical" evidence="7">
    <location>
        <begin position="168"/>
        <end position="193"/>
    </location>
</feature>
<dbReference type="PRINTS" id="PR01035">
    <property type="entry name" value="TCRTETA"/>
</dbReference>
<dbReference type="GO" id="GO:0016020">
    <property type="term" value="C:membrane"/>
    <property type="evidence" value="ECO:0007669"/>
    <property type="project" value="UniProtKB-SubCell"/>
</dbReference>
<evidence type="ECO:0000256" key="4">
    <source>
        <dbReference type="ARBA" id="ARBA00022989"/>
    </source>
</evidence>
<dbReference type="AlphaFoldDB" id="A0A7S2ANW4"/>
<dbReference type="EMBL" id="HBGS01002941">
    <property type="protein sequence ID" value="CAD9372374.1"/>
    <property type="molecule type" value="Transcribed_RNA"/>
</dbReference>
<dbReference type="GO" id="GO:0022857">
    <property type="term" value="F:transmembrane transporter activity"/>
    <property type="evidence" value="ECO:0007669"/>
    <property type="project" value="InterPro"/>
</dbReference>
<feature type="transmembrane region" description="Helical" evidence="7">
    <location>
        <begin position="349"/>
        <end position="369"/>
    </location>
</feature>
<evidence type="ECO:0000256" key="5">
    <source>
        <dbReference type="ARBA" id="ARBA00023136"/>
    </source>
</evidence>
<evidence type="ECO:0000256" key="6">
    <source>
        <dbReference type="SAM" id="MobiDB-lite"/>
    </source>
</evidence>
<feature type="transmembrane region" description="Helical" evidence="7">
    <location>
        <begin position="495"/>
        <end position="514"/>
    </location>
</feature>
<feature type="transmembrane region" description="Helical" evidence="7">
    <location>
        <begin position="94"/>
        <end position="114"/>
    </location>
</feature>
<keyword evidence="4 7" id="KW-1133">Transmembrane helix</keyword>
<feature type="transmembrane region" description="Helical" evidence="7">
    <location>
        <begin position="420"/>
        <end position="439"/>
    </location>
</feature>
<keyword evidence="5 7" id="KW-0472">Membrane</keyword>
<evidence type="ECO:0000256" key="7">
    <source>
        <dbReference type="SAM" id="Phobius"/>
    </source>
</evidence>